<feature type="domain" description="D-isomer specific 2-hydroxyacid dehydrogenase NAD-binding" evidence="6">
    <location>
        <begin position="109"/>
        <end position="292"/>
    </location>
</feature>
<dbReference type="PANTHER" id="PTHR42789:SF1">
    <property type="entry name" value="D-ISOMER SPECIFIC 2-HYDROXYACID DEHYDROGENASE FAMILY PROTEIN (AFU_ORTHOLOGUE AFUA_6G10090)"/>
    <property type="match status" value="1"/>
</dbReference>
<evidence type="ECO:0000259" key="5">
    <source>
        <dbReference type="Pfam" id="PF00389"/>
    </source>
</evidence>
<gene>
    <name evidence="7" type="ORF">ACFO3F_10310</name>
</gene>
<dbReference type="Gene3D" id="3.40.50.720">
    <property type="entry name" value="NAD(P)-binding Rossmann-like Domain"/>
    <property type="match status" value="2"/>
</dbReference>
<keyword evidence="8" id="KW-1185">Reference proteome</keyword>
<dbReference type="SUPFAM" id="SSF51735">
    <property type="entry name" value="NAD(P)-binding Rossmann-fold domains"/>
    <property type="match status" value="1"/>
</dbReference>
<reference evidence="8" key="1">
    <citation type="journal article" date="2019" name="Int. J. Syst. Evol. Microbiol.">
        <title>The Global Catalogue of Microorganisms (GCM) 10K type strain sequencing project: providing services to taxonomists for standard genome sequencing and annotation.</title>
        <authorList>
            <consortium name="The Broad Institute Genomics Platform"/>
            <consortium name="The Broad Institute Genome Sequencing Center for Infectious Disease"/>
            <person name="Wu L."/>
            <person name="Ma J."/>
        </authorList>
    </citation>
    <scope>NUCLEOTIDE SEQUENCE [LARGE SCALE GENOMIC DNA]</scope>
    <source>
        <strain evidence="8">JCM 3369</strain>
    </source>
</reference>
<evidence type="ECO:0000256" key="3">
    <source>
        <dbReference type="ARBA" id="ARBA00023027"/>
    </source>
</evidence>
<evidence type="ECO:0000313" key="7">
    <source>
        <dbReference type="EMBL" id="MFC4555639.1"/>
    </source>
</evidence>
<dbReference type="InterPro" id="IPR006139">
    <property type="entry name" value="D-isomer_2_OHA_DH_cat_dom"/>
</dbReference>
<dbReference type="InterPro" id="IPR006140">
    <property type="entry name" value="D-isomer_DH_NAD-bd"/>
</dbReference>
<dbReference type="SUPFAM" id="SSF52283">
    <property type="entry name" value="Formate/glycerate dehydrogenase catalytic domain-like"/>
    <property type="match status" value="1"/>
</dbReference>
<protein>
    <submittedName>
        <fullName evidence="7">Hydroxyacid dehydrogenase</fullName>
        <ecNumber evidence="7">1.1.1.-</ecNumber>
    </submittedName>
</protein>
<dbReference type="PANTHER" id="PTHR42789">
    <property type="entry name" value="D-ISOMER SPECIFIC 2-HYDROXYACID DEHYDROGENASE FAMILY PROTEIN (AFU_ORTHOLOGUE AFUA_6G10090)"/>
    <property type="match status" value="1"/>
</dbReference>
<dbReference type="Proteomes" id="UP001595955">
    <property type="component" value="Unassembled WGS sequence"/>
</dbReference>
<evidence type="ECO:0000256" key="4">
    <source>
        <dbReference type="RuleBase" id="RU003719"/>
    </source>
</evidence>
<comment type="caution">
    <text evidence="7">The sequence shown here is derived from an EMBL/GenBank/DDBJ whole genome shotgun (WGS) entry which is preliminary data.</text>
</comment>
<organism evidence="7 8">
    <name type="scientific">Georgenia faecalis</name>
    <dbReference type="NCBI Taxonomy" id="2483799"/>
    <lineage>
        <taxon>Bacteria</taxon>
        <taxon>Bacillati</taxon>
        <taxon>Actinomycetota</taxon>
        <taxon>Actinomycetes</taxon>
        <taxon>Micrococcales</taxon>
        <taxon>Bogoriellaceae</taxon>
        <taxon>Georgenia</taxon>
    </lineage>
</organism>
<evidence type="ECO:0000256" key="2">
    <source>
        <dbReference type="ARBA" id="ARBA00023002"/>
    </source>
</evidence>
<evidence type="ECO:0000313" key="8">
    <source>
        <dbReference type="Proteomes" id="UP001595955"/>
    </source>
</evidence>
<evidence type="ECO:0000259" key="6">
    <source>
        <dbReference type="Pfam" id="PF02826"/>
    </source>
</evidence>
<keyword evidence="2 4" id="KW-0560">Oxidoreductase</keyword>
<dbReference type="EC" id="1.1.1.-" evidence="7"/>
<dbReference type="Pfam" id="PF02826">
    <property type="entry name" value="2-Hacid_dh_C"/>
    <property type="match status" value="1"/>
</dbReference>
<evidence type="ECO:0000256" key="1">
    <source>
        <dbReference type="ARBA" id="ARBA00005854"/>
    </source>
</evidence>
<dbReference type="EMBL" id="JBHSGF010000006">
    <property type="protein sequence ID" value="MFC4555639.1"/>
    <property type="molecule type" value="Genomic_DNA"/>
</dbReference>
<accession>A0ABV9DBL7</accession>
<name>A0ABV9DBL7_9MICO</name>
<comment type="similarity">
    <text evidence="1 4">Belongs to the D-isomer specific 2-hydroxyacid dehydrogenase family.</text>
</comment>
<dbReference type="InterPro" id="IPR036291">
    <property type="entry name" value="NAD(P)-bd_dom_sf"/>
</dbReference>
<dbReference type="RefSeq" id="WP_164471337.1">
    <property type="nucleotide sequence ID" value="NZ_CP033325.1"/>
</dbReference>
<feature type="domain" description="D-isomer specific 2-hydroxyacid dehydrogenase catalytic" evidence="5">
    <location>
        <begin position="6"/>
        <end position="314"/>
    </location>
</feature>
<dbReference type="GO" id="GO:0016491">
    <property type="term" value="F:oxidoreductase activity"/>
    <property type="evidence" value="ECO:0007669"/>
    <property type="project" value="UniProtKB-KW"/>
</dbReference>
<keyword evidence="3" id="KW-0520">NAD</keyword>
<proteinExistence type="inferred from homology"/>
<dbReference type="Pfam" id="PF00389">
    <property type="entry name" value="2-Hacid_dh"/>
    <property type="match status" value="1"/>
</dbReference>
<dbReference type="InterPro" id="IPR050857">
    <property type="entry name" value="D-2-hydroxyacid_DH"/>
</dbReference>
<dbReference type="CDD" id="cd12173">
    <property type="entry name" value="PGDH_4"/>
    <property type="match status" value="1"/>
</dbReference>
<sequence>MSQPHVVVLEPIADSGLRVLRSRCDVTVLDGTADARRDASLATCAALVVRSTPVTAELINRAPRLRVIGRHGAGLDNIDLDHARAVGIAVVNTPHSNAESVAEYALTVMLLLVKGVLGASRALHAGELSTPGRSLPGQVVASGYVGHEITTRRLGVVGFGAIGRAVACKAMALGMDVAAYDPYVEGTVMELAGVRRVETLDELLTGSDVVSLHVPGRPGQPLLGERELALLPPGAILVNSARASLVEPTALVAAVERGRITAAALDVFDPEPPPAASPLLHTPGIFCTPHMAAMTHEALDRMAVDVANAVLEALGLP</sequence>